<dbReference type="EMBL" id="QLMJ01000001">
    <property type="protein sequence ID" value="RAK42935.1"/>
    <property type="molecule type" value="Genomic_DNA"/>
</dbReference>
<name>A0A327ZKY4_9ACTN</name>
<comment type="caution">
    <text evidence="2">The sequence shown here is derived from an EMBL/GenBank/DDBJ whole genome shotgun (WGS) entry which is preliminary data.</text>
</comment>
<feature type="region of interest" description="Disordered" evidence="1">
    <location>
        <begin position="1"/>
        <end position="46"/>
    </location>
</feature>
<protein>
    <submittedName>
        <fullName evidence="2">Uncharacterized protein</fullName>
    </submittedName>
</protein>
<evidence type="ECO:0000313" key="2">
    <source>
        <dbReference type="EMBL" id="RAK42935.1"/>
    </source>
</evidence>
<accession>A0A327ZKY4</accession>
<proteinExistence type="predicted"/>
<sequence length="268" mass="30122">MTEPQHGWRPPAQRSPLHHQGTRRPRLDPLDTDQHTHAAETEQTRRRQDLEWRIFERAREMNVRHADAAWERRYKRPLSPYGLAFIFRQQSGQVAAATKLWLAGPEPDDPVDLLGALVDLARGRAKGQLWDVRREIADRAVGVGDDAVYLGLVMSSLDTRTGTWAQVCRTASSALQIPGTFLYVCGAPDGPDGQRAFVADRRAAGGHGKVTIWSHQAFSTPEILSPHPYLKVSLSTLYQESRVGHVLSWMTALDHEVRVAETDRRARS</sequence>
<organism evidence="2 3">
    <name type="scientific">Actinoplanes lutulentus</name>
    <dbReference type="NCBI Taxonomy" id="1287878"/>
    <lineage>
        <taxon>Bacteria</taxon>
        <taxon>Bacillati</taxon>
        <taxon>Actinomycetota</taxon>
        <taxon>Actinomycetes</taxon>
        <taxon>Micromonosporales</taxon>
        <taxon>Micromonosporaceae</taxon>
        <taxon>Actinoplanes</taxon>
    </lineage>
</organism>
<dbReference type="AlphaFoldDB" id="A0A327ZKY4"/>
<feature type="compositionally biased region" description="Basic and acidic residues" evidence="1">
    <location>
        <begin position="25"/>
        <end position="46"/>
    </location>
</feature>
<dbReference type="OrthoDB" id="3294614at2"/>
<reference evidence="2 3" key="1">
    <citation type="submission" date="2018-06" db="EMBL/GenBank/DDBJ databases">
        <title>Genomic Encyclopedia of Type Strains, Phase III (KMG-III): the genomes of soil and plant-associated and newly described type strains.</title>
        <authorList>
            <person name="Whitman W."/>
        </authorList>
    </citation>
    <scope>NUCLEOTIDE SEQUENCE [LARGE SCALE GENOMIC DNA]</scope>
    <source>
        <strain evidence="2 3">CGMCC 4.7090</strain>
    </source>
</reference>
<dbReference type="Proteomes" id="UP000249341">
    <property type="component" value="Unassembled WGS sequence"/>
</dbReference>
<evidence type="ECO:0000313" key="3">
    <source>
        <dbReference type="Proteomes" id="UP000249341"/>
    </source>
</evidence>
<keyword evidence="3" id="KW-1185">Reference proteome</keyword>
<evidence type="ECO:0000256" key="1">
    <source>
        <dbReference type="SAM" id="MobiDB-lite"/>
    </source>
</evidence>
<dbReference type="RefSeq" id="WP_146616667.1">
    <property type="nucleotide sequence ID" value="NZ_JACHWI010000001.1"/>
</dbReference>
<gene>
    <name evidence="2" type="ORF">B0I29_10165</name>
</gene>